<dbReference type="WBParaSite" id="JU765_v2.g5203.t1">
    <property type="protein sequence ID" value="JU765_v2.g5203.t1"/>
    <property type="gene ID" value="JU765_v2.g5203"/>
</dbReference>
<accession>A0AC34RBL4</accession>
<organism evidence="1 2">
    <name type="scientific">Panagrolaimus sp. JU765</name>
    <dbReference type="NCBI Taxonomy" id="591449"/>
    <lineage>
        <taxon>Eukaryota</taxon>
        <taxon>Metazoa</taxon>
        <taxon>Ecdysozoa</taxon>
        <taxon>Nematoda</taxon>
        <taxon>Chromadorea</taxon>
        <taxon>Rhabditida</taxon>
        <taxon>Tylenchina</taxon>
        <taxon>Panagrolaimomorpha</taxon>
        <taxon>Panagrolaimoidea</taxon>
        <taxon>Panagrolaimidae</taxon>
        <taxon>Panagrolaimus</taxon>
    </lineage>
</organism>
<proteinExistence type="predicted"/>
<evidence type="ECO:0000313" key="2">
    <source>
        <dbReference type="WBParaSite" id="JU765_v2.g5203.t1"/>
    </source>
</evidence>
<evidence type="ECO:0000313" key="1">
    <source>
        <dbReference type="Proteomes" id="UP000887576"/>
    </source>
</evidence>
<protein>
    <submittedName>
        <fullName evidence="2">Kinesin-like protein</fullName>
    </submittedName>
</protein>
<name>A0AC34RBL4_9BILA</name>
<dbReference type="Proteomes" id="UP000887576">
    <property type="component" value="Unplaced"/>
</dbReference>
<reference evidence="2" key="1">
    <citation type="submission" date="2022-11" db="UniProtKB">
        <authorList>
            <consortium name="WormBaseParasite"/>
        </authorList>
    </citation>
    <scope>IDENTIFICATION</scope>
</reference>
<sequence length="737" mass="82784">MERITVGMQVEIKRSDGRIHGAVVTAVNKESGGVNVEWFENGETKGKEVTYQVLLQTNPTLNPDNLSLKSFKIPALPPKKEKELPAVSNGSRLPLQPQLTGARMPNRASMIGSLPLQPSTAQNRLSMNIPPQKPKSVASTPVDLDATQIFPVNVKLPISKAEENLSQVPTKSSCVNEVEKLAHERERRRNAQAEAKRQQEALKSIDPGNPNWQFLNMICDYRSQVDFRPLKMDDAVVDNRITVCVRKRPMSKAEIGRKEIDVVTIPNKDHAVVHQAQVKVDMTKYIENQKFRFDYTFDENCHNEMVYKFTAKPLVQTIFNKGYATCFAYGQTGSGKTHTMGGDFHGKSQDCSKGIYALTTIDVFRMLQLPQYRNLGISVQCSFFEIYGGKVFDLLGKRAVLRILEDGNRSVQVCGLKEQAVESADDVMELIKKGSLQRTAGSTSANANSSRSHAVFQIILKHGKKDALYGKISLIDLAGNERGADTTSSDRQTRLEGAEINKSLLALKECIRAMSMNKKHIPFRLSKLTLVLRDSFTNQNAKTCMIAMVSPGLHSVENTLNTLRYADRVKELGSDEDGPTRVMSDEEFMLDENSPDEEDDETVNKLLMSATKQSKEVIEEQIMLNGLQRAEDKALDAHYDFHDAIMKTTNPILEKTANIDFDLDEYCRETLEAVEKYEILLADLKKKTNALQSLCQKENETVRPVEKYEILLADLKKKTNALQSLCQKENETVRRLK</sequence>